<feature type="region of interest" description="Disordered" evidence="1">
    <location>
        <begin position="140"/>
        <end position="175"/>
    </location>
</feature>
<name>A0A8H7E2V0_9EURO</name>
<sequence length="335" mass="35672">MSPTNPNQAPIEEPATPNPDLILIESLATNPATPSQLSTFRRKIQAEPTFRHLLLESYASYSLEDPVKAVRLHTVMGRLVGGPRYTRAALGAFGFETEVEPAAATRWEQSRGRGGRGGRAATRLAEVALAPDISLRPGPVARSGANITLGGGTGGRGDRAGRGRGPGRAGRTGEAVGRLQASEVQATNREIAAPQQSSIPAPSAKARLIELVAKNEATPSQIRSFEQKIQNDALFQDIVLDRIQEYYVASSWAEPLCLRTLMTRIWIEKTIARVSVDEEGGDQAGEFSGPGYRASARNRGLPAGTCAVAADEVVQGSGRLVRSLSDLLASSKPSR</sequence>
<reference evidence="2" key="1">
    <citation type="submission" date="2020-02" db="EMBL/GenBank/DDBJ databases">
        <authorList>
            <person name="Palmer J.M."/>
        </authorList>
    </citation>
    <scope>NUCLEOTIDE SEQUENCE</scope>
    <source>
        <strain evidence="2">EPUS1.4</strain>
        <tissue evidence="2">Thallus</tissue>
    </source>
</reference>
<dbReference type="EMBL" id="JAACFV010000094">
    <property type="protein sequence ID" value="KAF7506098.1"/>
    <property type="molecule type" value="Genomic_DNA"/>
</dbReference>
<proteinExistence type="predicted"/>
<evidence type="ECO:0000313" key="2">
    <source>
        <dbReference type="EMBL" id="KAF7506098.1"/>
    </source>
</evidence>
<accession>A0A8H7E2V0</accession>
<evidence type="ECO:0000313" key="3">
    <source>
        <dbReference type="Proteomes" id="UP000606974"/>
    </source>
</evidence>
<gene>
    <name evidence="2" type="ORF">GJ744_012249</name>
</gene>
<dbReference type="AlphaFoldDB" id="A0A8H7E2V0"/>
<comment type="caution">
    <text evidence="2">The sequence shown here is derived from an EMBL/GenBank/DDBJ whole genome shotgun (WGS) entry which is preliminary data.</text>
</comment>
<evidence type="ECO:0000256" key="1">
    <source>
        <dbReference type="SAM" id="MobiDB-lite"/>
    </source>
</evidence>
<keyword evidence="3" id="KW-1185">Reference proteome</keyword>
<dbReference type="Proteomes" id="UP000606974">
    <property type="component" value="Unassembled WGS sequence"/>
</dbReference>
<organism evidence="2 3">
    <name type="scientific">Endocarpon pusillum</name>
    <dbReference type="NCBI Taxonomy" id="364733"/>
    <lineage>
        <taxon>Eukaryota</taxon>
        <taxon>Fungi</taxon>
        <taxon>Dikarya</taxon>
        <taxon>Ascomycota</taxon>
        <taxon>Pezizomycotina</taxon>
        <taxon>Eurotiomycetes</taxon>
        <taxon>Chaetothyriomycetidae</taxon>
        <taxon>Verrucariales</taxon>
        <taxon>Verrucariaceae</taxon>
        <taxon>Endocarpon</taxon>
    </lineage>
</organism>
<protein>
    <submittedName>
        <fullName evidence="2">Uncharacterized protein</fullName>
    </submittedName>
</protein>